<keyword evidence="3 5" id="KW-0560">Oxidoreductase</keyword>
<gene>
    <name evidence="6" type="primary">bsaA_3</name>
    <name evidence="7" type="synonym">gpo</name>
    <name evidence="6" type="ORF">NCTC11343_04035</name>
    <name evidence="7" type="ORF">SPHINGO8BC_130015</name>
</gene>
<dbReference type="FunFam" id="3.40.30.10:FF:000010">
    <property type="entry name" value="Glutathione peroxidase"/>
    <property type="match status" value="1"/>
</dbReference>
<evidence type="ECO:0000256" key="4">
    <source>
        <dbReference type="PIRSR" id="PIRSR000303-1"/>
    </source>
</evidence>
<dbReference type="GO" id="GO:0006979">
    <property type="term" value="P:response to oxidative stress"/>
    <property type="evidence" value="ECO:0007669"/>
    <property type="project" value="InterPro"/>
</dbReference>
<feature type="active site" evidence="4">
    <location>
        <position position="51"/>
    </location>
</feature>
<protein>
    <recommendedName>
        <fullName evidence="5">Glutathione peroxidase</fullName>
    </recommendedName>
</protein>
<dbReference type="InterPro" id="IPR036249">
    <property type="entry name" value="Thioredoxin-like_sf"/>
</dbReference>
<dbReference type="PROSITE" id="PS51355">
    <property type="entry name" value="GLUTATHIONE_PEROXID_3"/>
    <property type="match status" value="1"/>
</dbReference>
<dbReference type="PROSITE" id="PS00460">
    <property type="entry name" value="GLUTATHIONE_PEROXID_1"/>
    <property type="match status" value="1"/>
</dbReference>
<dbReference type="Pfam" id="PF00255">
    <property type="entry name" value="GSHPx"/>
    <property type="match status" value="1"/>
</dbReference>
<proteinExistence type="inferred from homology"/>
<evidence type="ECO:0000256" key="5">
    <source>
        <dbReference type="RuleBase" id="RU000499"/>
    </source>
</evidence>
<sequence length="174" mass="20015">MIIATIMVYMSMLFGNPNFYDFKFTTLEGQEVKMSDFKGKKILIVNTASKCGFTKQYKDLEELHKTYGNKLVIIGFPANNFGQQEPGSNAQIQEFCEQNYGVDFLMAEKVDVKGDQISPLFKYLTAQENPDFKGDIKWNFEKFLIDENGKLVHRFRSATNPLDPAIVNWVENKK</sequence>
<evidence type="ECO:0000256" key="1">
    <source>
        <dbReference type="ARBA" id="ARBA00006926"/>
    </source>
</evidence>
<organism evidence="6 8">
    <name type="scientific">Sphingobacterium multivorum</name>
    <dbReference type="NCBI Taxonomy" id="28454"/>
    <lineage>
        <taxon>Bacteria</taxon>
        <taxon>Pseudomonadati</taxon>
        <taxon>Bacteroidota</taxon>
        <taxon>Sphingobacteriia</taxon>
        <taxon>Sphingobacteriales</taxon>
        <taxon>Sphingobacteriaceae</taxon>
        <taxon>Sphingobacterium</taxon>
    </lineage>
</organism>
<dbReference type="CDD" id="cd00340">
    <property type="entry name" value="GSH_Peroxidase"/>
    <property type="match status" value="1"/>
</dbReference>
<evidence type="ECO:0000256" key="2">
    <source>
        <dbReference type="ARBA" id="ARBA00022559"/>
    </source>
</evidence>
<evidence type="ECO:0000256" key="3">
    <source>
        <dbReference type="ARBA" id="ARBA00023002"/>
    </source>
</evidence>
<evidence type="ECO:0000313" key="6">
    <source>
        <dbReference type="EMBL" id="SPZ91986.1"/>
    </source>
</evidence>
<dbReference type="Gene3D" id="3.40.30.10">
    <property type="entry name" value="Glutaredoxin"/>
    <property type="match status" value="1"/>
</dbReference>
<accession>A0A2X2JII6</accession>
<dbReference type="EMBL" id="UAUU01000011">
    <property type="protein sequence ID" value="SPZ91986.1"/>
    <property type="molecule type" value="Genomic_DNA"/>
</dbReference>
<dbReference type="EMBL" id="CABWMV010000005">
    <property type="protein sequence ID" value="VXC48159.1"/>
    <property type="molecule type" value="Genomic_DNA"/>
</dbReference>
<reference evidence="7 9" key="2">
    <citation type="submission" date="2019-10" db="EMBL/GenBank/DDBJ databases">
        <authorList>
            <person name="Karimi E."/>
        </authorList>
    </citation>
    <scope>NUCLEOTIDE SEQUENCE [LARGE SCALE GENOMIC DNA]</scope>
    <source>
        <strain evidence="7">Sphingobacterium sp. 8BC</strain>
    </source>
</reference>
<dbReference type="PIRSF" id="PIRSF000303">
    <property type="entry name" value="Glutathion_perox"/>
    <property type="match status" value="1"/>
</dbReference>
<evidence type="ECO:0000313" key="7">
    <source>
        <dbReference type="EMBL" id="VXC48159.1"/>
    </source>
</evidence>
<dbReference type="RefSeq" id="WP_070566033.1">
    <property type="nucleotide sequence ID" value="NZ_CP068086.1"/>
</dbReference>
<dbReference type="GO" id="GO:0004601">
    <property type="term" value="F:peroxidase activity"/>
    <property type="evidence" value="ECO:0007669"/>
    <property type="project" value="UniProtKB-KW"/>
</dbReference>
<evidence type="ECO:0000313" key="9">
    <source>
        <dbReference type="Proteomes" id="UP000432350"/>
    </source>
</evidence>
<dbReference type="AlphaFoldDB" id="A0A2X2JII6"/>
<dbReference type="Proteomes" id="UP000251241">
    <property type="component" value="Unassembled WGS sequence"/>
</dbReference>
<dbReference type="PANTHER" id="PTHR11592:SF134">
    <property type="entry name" value="PHOSPHOLIPID HYDROPEROXIDE GLUTATHIONE PEROXIDASE"/>
    <property type="match status" value="1"/>
</dbReference>
<dbReference type="InterPro" id="IPR000889">
    <property type="entry name" value="Glutathione_peroxidase"/>
</dbReference>
<keyword evidence="2 5" id="KW-0575">Peroxidase</keyword>
<dbReference type="PRINTS" id="PR01011">
    <property type="entry name" value="GLUTPROXDASE"/>
</dbReference>
<dbReference type="PANTHER" id="PTHR11592">
    <property type="entry name" value="GLUTATHIONE PEROXIDASE"/>
    <property type="match status" value="1"/>
</dbReference>
<dbReference type="GeneID" id="97182196"/>
<reference evidence="6 8" key="1">
    <citation type="submission" date="2018-06" db="EMBL/GenBank/DDBJ databases">
        <authorList>
            <consortium name="Pathogen Informatics"/>
            <person name="Doyle S."/>
        </authorList>
    </citation>
    <scope>NUCLEOTIDE SEQUENCE [LARGE SCALE GENOMIC DNA]</scope>
    <source>
        <strain evidence="6 8">NCTC11343</strain>
    </source>
</reference>
<comment type="similarity">
    <text evidence="1 5">Belongs to the glutathione peroxidase family.</text>
</comment>
<name>A0A2X2JII6_SPHMU</name>
<accession>A0A653Z033</accession>
<evidence type="ECO:0000313" key="8">
    <source>
        <dbReference type="Proteomes" id="UP000251241"/>
    </source>
</evidence>
<dbReference type="Proteomes" id="UP000432350">
    <property type="component" value="Unassembled WGS sequence"/>
</dbReference>
<dbReference type="SUPFAM" id="SSF52833">
    <property type="entry name" value="Thioredoxin-like"/>
    <property type="match status" value="1"/>
</dbReference>
<dbReference type="InterPro" id="IPR029759">
    <property type="entry name" value="GPX_AS"/>
</dbReference>